<accession>A0A0K0CXZ7</accession>
<sequence>MGDMSEQNECLEESPGRRSGRSPAGGAGPCPSSAMSARQLYLIRLEVCQRMPTQHPELEQAPINEPPRPQIVDLSLHGPLKT</sequence>
<protein>
    <submittedName>
        <fullName evidence="3">Uncharacterized protein</fullName>
    </submittedName>
</protein>
<feature type="region of interest" description="Disordered" evidence="1">
    <location>
        <begin position="56"/>
        <end position="82"/>
    </location>
</feature>
<evidence type="ECO:0000256" key="1">
    <source>
        <dbReference type="SAM" id="MobiDB-lite"/>
    </source>
</evidence>
<name>A0A0K0CXZ7_ANGCA</name>
<dbReference type="WBParaSite" id="ACAC_0000248501-mRNA-1">
    <property type="protein sequence ID" value="ACAC_0000248501-mRNA-1"/>
    <property type="gene ID" value="ACAC_0000248501"/>
</dbReference>
<evidence type="ECO:0000313" key="3">
    <source>
        <dbReference type="WBParaSite" id="ACAC_0000248501-mRNA-1"/>
    </source>
</evidence>
<reference evidence="3" key="2">
    <citation type="submission" date="2017-02" db="UniProtKB">
        <authorList>
            <consortium name="WormBaseParasite"/>
        </authorList>
    </citation>
    <scope>IDENTIFICATION</scope>
</reference>
<dbReference type="Proteomes" id="UP000035642">
    <property type="component" value="Unassembled WGS sequence"/>
</dbReference>
<evidence type="ECO:0000313" key="2">
    <source>
        <dbReference type="Proteomes" id="UP000035642"/>
    </source>
</evidence>
<proteinExistence type="predicted"/>
<dbReference type="AlphaFoldDB" id="A0A0K0CXZ7"/>
<reference evidence="2" key="1">
    <citation type="submission" date="2012-09" db="EMBL/GenBank/DDBJ databases">
        <authorList>
            <person name="Martin A.A."/>
        </authorList>
    </citation>
    <scope>NUCLEOTIDE SEQUENCE</scope>
</reference>
<feature type="region of interest" description="Disordered" evidence="1">
    <location>
        <begin position="1"/>
        <end position="33"/>
    </location>
</feature>
<keyword evidence="2" id="KW-1185">Reference proteome</keyword>
<organism evidence="2 3">
    <name type="scientific">Angiostrongylus cantonensis</name>
    <name type="common">Rat lungworm</name>
    <dbReference type="NCBI Taxonomy" id="6313"/>
    <lineage>
        <taxon>Eukaryota</taxon>
        <taxon>Metazoa</taxon>
        <taxon>Ecdysozoa</taxon>
        <taxon>Nematoda</taxon>
        <taxon>Chromadorea</taxon>
        <taxon>Rhabditida</taxon>
        <taxon>Rhabditina</taxon>
        <taxon>Rhabditomorpha</taxon>
        <taxon>Strongyloidea</taxon>
        <taxon>Metastrongylidae</taxon>
        <taxon>Angiostrongylus</taxon>
    </lineage>
</organism>